<organism evidence="2 3">
    <name type="scientific">Polarella glacialis</name>
    <name type="common">Dinoflagellate</name>
    <dbReference type="NCBI Taxonomy" id="89957"/>
    <lineage>
        <taxon>Eukaryota</taxon>
        <taxon>Sar</taxon>
        <taxon>Alveolata</taxon>
        <taxon>Dinophyceae</taxon>
        <taxon>Suessiales</taxon>
        <taxon>Suessiaceae</taxon>
        <taxon>Polarella</taxon>
    </lineage>
</organism>
<dbReference type="OrthoDB" id="62528at2759"/>
<accession>A0A813GSI6</accession>
<comment type="caution">
    <text evidence="2">The sequence shown here is derived from an EMBL/GenBank/DDBJ whole genome shotgun (WGS) entry which is preliminary data.</text>
</comment>
<dbReference type="EMBL" id="CAJNNV010029648">
    <property type="protein sequence ID" value="CAE8629472.1"/>
    <property type="molecule type" value="Genomic_DNA"/>
</dbReference>
<feature type="region of interest" description="Disordered" evidence="1">
    <location>
        <begin position="135"/>
        <end position="171"/>
    </location>
</feature>
<proteinExistence type="predicted"/>
<dbReference type="OMA" id="IEREFHP"/>
<dbReference type="AlphaFoldDB" id="A0A813GSI6"/>
<gene>
    <name evidence="2" type="ORF">PGLA1383_LOCUS45947</name>
</gene>
<feature type="region of interest" description="Disordered" evidence="1">
    <location>
        <begin position="469"/>
        <end position="506"/>
    </location>
</feature>
<evidence type="ECO:0000256" key="1">
    <source>
        <dbReference type="SAM" id="MobiDB-lite"/>
    </source>
</evidence>
<evidence type="ECO:0000313" key="2">
    <source>
        <dbReference type="EMBL" id="CAE8629472.1"/>
    </source>
</evidence>
<feature type="compositionally biased region" description="Pro residues" evidence="1">
    <location>
        <begin position="487"/>
        <end position="499"/>
    </location>
</feature>
<sequence length="767" mass="83183">MESIEGAAIVFLIRIYTCLTKRTVPVFLVEESLIDPADAAAGNAGGKRGGVTMADATLLEPQAMGGALESLDELRPTDGAGQDAYKLFQAARSQKPVERSAPKAVAERGDAVPLNIAEVKARSLTKNVAQLRAQHHQQVVQKSRATTSLSGRKSSGGGGTDGGPSTPSLGFVGAAKPAADVMRPIVAALLQENDQVMKSLDPRKDVVVSFMELCRTHVPEAMCVRVFDGLSAQAGQLADTTVKSPAEFWRVWTLYFPALVEFSESSPVFESVVYLFKRLGSLMSEADPVLTQQLIIDVGLPSLAPLLIDSAGKREPLCELVYSYTQPSVLSRLGVLRALKESIDRLPVYIACLSYFVPMELQYNLLDEHLLEHYMYYALVALQSPEPKIRVAGLSILVTAAGLSGELAQNVIALLPNFAGLVYDNWWEVQAQIMLLATRLLEQLAGEGPGTQSVKAPEAEDVAEMALGGEGLDPLAPDSTQKEEAPAPAPDSTSPPAPKAPAMEADEETVEALLGVASHLFGAASTSKIVLQVGLCAVVKILRAYPSLLPSYVSVLLAQPAGLRQRLLHSQRKADDGTAPPPPRRLAYVMGTSSRLYEERCICDYWPPLEIARTLAESAQMSQLPHFEPEHLEVLTACLPTQDVDIDDEWLEVFEKVKAYIFVALIDPALHQGATDVVRRFWLCQPQTFALRAIESSKKTLLQTLRVNYGESDSGQARVNESELIGFLREMRDAGGSIASSLQLVVDQFREAHNAEFQRSALDTLFE</sequence>
<dbReference type="SUPFAM" id="SSF48371">
    <property type="entry name" value="ARM repeat"/>
    <property type="match status" value="1"/>
</dbReference>
<keyword evidence="3" id="KW-1185">Reference proteome</keyword>
<dbReference type="Proteomes" id="UP000654075">
    <property type="component" value="Unassembled WGS sequence"/>
</dbReference>
<reference evidence="2" key="1">
    <citation type="submission" date="2021-02" db="EMBL/GenBank/DDBJ databases">
        <authorList>
            <person name="Dougan E. K."/>
            <person name="Rhodes N."/>
            <person name="Thang M."/>
            <person name="Chan C."/>
        </authorList>
    </citation>
    <scope>NUCLEOTIDE SEQUENCE</scope>
</reference>
<dbReference type="InterPro" id="IPR016024">
    <property type="entry name" value="ARM-type_fold"/>
</dbReference>
<protein>
    <submittedName>
        <fullName evidence="2">Uncharacterized protein</fullName>
    </submittedName>
</protein>
<feature type="compositionally biased region" description="Polar residues" evidence="1">
    <location>
        <begin position="136"/>
        <end position="145"/>
    </location>
</feature>
<evidence type="ECO:0000313" key="3">
    <source>
        <dbReference type="Proteomes" id="UP000654075"/>
    </source>
</evidence>
<name>A0A813GSI6_POLGL</name>